<dbReference type="InterPro" id="IPR036397">
    <property type="entry name" value="RNaseH_sf"/>
</dbReference>
<comment type="caution">
    <text evidence="1">The sequence shown here is derived from an EMBL/GenBank/DDBJ whole genome shotgun (WGS) entry which is preliminary data.</text>
</comment>
<organism evidence="1 2">
    <name type="scientific">Araneus ventricosus</name>
    <name type="common">Orbweaver spider</name>
    <name type="synonym">Epeira ventricosa</name>
    <dbReference type="NCBI Taxonomy" id="182803"/>
    <lineage>
        <taxon>Eukaryota</taxon>
        <taxon>Metazoa</taxon>
        <taxon>Ecdysozoa</taxon>
        <taxon>Arthropoda</taxon>
        <taxon>Chelicerata</taxon>
        <taxon>Arachnida</taxon>
        <taxon>Araneae</taxon>
        <taxon>Araneomorphae</taxon>
        <taxon>Entelegynae</taxon>
        <taxon>Araneoidea</taxon>
        <taxon>Araneidae</taxon>
        <taxon>Araneus</taxon>
    </lineage>
</organism>
<protein>
    <submittedName>
        <fullName evidence="1">Uncharacterized protein</fullName>
    </submittedName>
</protein>
<gene>
    <name evidence="1" type="ORF">AVEN_129783_1</name>
</gene>
<sequence length="152" mass="17174">MFRSWFLLTCQNQKLSPCNFLLEWKWAIHGHGTFCGQTNPITISKVLSKLKIADYAQERIRSKCNHCLFFLKRSLGLAVIVDPFFFEEIGPSGPVTCTVNGTRYEPLLKNQIIPTLQQRGYVKSTICMQDGAPPNTATPVSQMTGVESAFWK</sequence>
<dbReference type="GO" id="GO:0003676">
    <property type="term" value="F:nucleic acid binding"/>
    <property type="evidence" value="ECO:0007669"/>
    <property type="project" value="InterPro"/>
</dbReference>
<proteinExistence type="predicted"/>
<dbReference type="AlphaFoldDB" id="A0A4Y2SEF9"/>
<name>A0A4Y2SEF9_ARAVE</name>
<dbReference type="Proteomes" id="UP000499080">
    <property type="component" value="Unassembled WGS sequence"/>
</dbReference>
<evidence type="ECO:0000313" key="1">
    <source>
        <dbReference type="EMBL" id="GBN85680.1"/>
    </source>
</evidence>
<evidence type="ECO:0000313" key="2">
    <source>
        <dbReference type="Proteomes" id="UP000499080"/>
    </source>
</evidence>
<dbReference type="EMBL" id="BGPR01020896">
    <property type="protein sequence ID" value="GBN85680.1"/>
    <property type="molecule type" value="Genomic_DNA"/>
</dbReference>
<reference evidence="1 2" key="1">
    <citation type="journal article" date="2019" name="Sci. Rep.">
        <title>Orb-weaving spider Araneus ventricosus genome elucidates the spidroin gene catalogue.</title>
        <authorList>
            <person name="Kono N."/>
            <person name="Nakamura H."/>
            <person name="Ohtoshi R."/>
            <person name="Moran D.A.P."/>
            <person name="Shinohara A."/>
            <person name="Yoshida Y."/>
            <person name="Fujiwara M."/>
            <person name="Mori M."/>
            <person name="Tomita M."/>
            <person name="Arakawa K."/>
        </authorList>
    </citation>
    <scope>NUCLEOTIDE SEQUENCE [LARGE SCALE GENOMIC DNA]</scope>
</reference>
<accession>A0A4Y2SEF9</accession>
<dbReference type="Gene3D" id="3.30.420.10">
    <property type="entry name" value="Ribonuclease H-like superfamily/Ribonuclease H"/>
    <property type="match status" value="1"/>
</dbReference>
<keyword evidence="2" id="KW-1185">Reference proteome</keyword>
<dbReference type="OrthoDB" id="8031842at2759"/>